<dbReference type="Proteomes" id="UP001497392">
    <property type="component" value="Unassembled WGS sequence"/>
</dbReference>
<evidence type="ECO:0000259" key="2">
    <source>
        <dbReference type="PROSITE" id="PS51857"/>
    </source>
</evidence>
<reference evidence="3 4" key="1">
    <citation type="submission" date="2024-06" db="EMBL/GenBank/DDBJ databases">
        <authorList>
            <person name="Kraege A."/>
            <person name="Thomma B."/>
        </authorList>
    </citation>
    <scope>NUCLEOTIDE SEQUENCE [LARGE SCALE GENOMIC DNA]</scope>
</reference>
<dbReference type="CDD" id="cd04458">
    <property type="entry name" value="CSP_CDS"/>
    <property type="match status" value="1"/>
</dbReference>
<dbReference type="SUPFAM" id="SSF50249">
    <property type="entry name" value="Nucleic acid-binding proteins"/>
    <property type="match status" value="1"/>
</dbReference>
<dbReference type="PANTHER" id="PTHR46565">
    <property type="entry name" value="COLD SHOCK DOMAIN PROTEIN 2"/>
    <property type="match status" value="1"/>
</dbReference>
<dbReference type="InterPro" id="IPR019844">
    <property type="entry name" value="CSD_CS"/>
</dbReference>
<evidence type="ECO:0000313" key="3">
    <source>
        <dbReference type="EMBL" id="CAL5224460.1"/>
    </source>
</evidence>
<accession>A0ABP1G151</accession>
<organism evidence="3 4">
    <name type="scientific">Coccomyxa viridis</name>
    <dbReference type="NCBI Taxonomy" id="1274662"/>
    <lineage>
        <taxon>Eukaryota</taxon>
        <taxon>Viridiplantae</taxon>
        <taxon>Chlorophyta</taxon>
        <taxon>core chlorophytes</taxon>
        <taxon>Trebouxiophyceae</taxon>
        <taxon>Trebouxiophyceae incertae sedis</taxon>
        <taxon>Coccomyxaceae</taxon>
        <taxon>Coccomyxa</taxon>
    </lineage>
</organism>
<proteinExistence type="predicted"/>
<dbReference type="InterPro" id="IPR011129">
    <property type="entry name" value="CSD"/>
</dbReference>
<protein>
    <submittedName>
        <fullName evidence="3">G7151 protein</fullName>
    </submittedName>
</protein>
<dbReference type="SMART" id="SM00357">
    <property type="entry name" value="CSP"/>
    <property type="match status" value="1"/>
</dbReference>
<feature type="region of interest" description="Disordered" evidence="1">
    <location>
        <begin position="64"/>
        <end position="167"/>
    </location>
</feature>
<gene>
    <name evidence="3" type="primary">g7151</name>
    <name evidence="3" type="ORF">VP750_LOCUS6119</name>
</gene>
<dbReference type="EMBL" id="CAXHTA020000010">
    <property type="protein sequence ID" value="CAL5224460.1"/>
    <property type="molecule type" value="Genomic_DNA"/>
</dbReference>
<keyword evidence="4" id="KW-1185">Reference proteome</keyword>
<name>A0ABP1G151_9CHLO</name>
<feature type="domain" description="CSD" evidence="2">
    <location>
        <begin position="6"/>
        <end position="72"/>
    </location>
</feature>
<dbReference type="PROSITE" id="PS51857">
    <property type="entry name" value="CSD_2"/>
    <property type="match status" value="1"/>
</dbReference>
<dbReference type="PROSITE" id="PS00352">
    <property type="entry name" value="CSD_1"/>
    <property type="match status" value="1"/>
</dbReference>
<feature type="compositionally biased region" description="Gly residues" evidence="1">
    <location>
        <begin position="87"/>
        <end position="167"/>
    </location>
</feature>
<evidence type="ECO:0000256" key="1">
    <source>
        <dbReference type="SAM" id="MobiDB-lite"/>
    </source>
</evidence>
<dbReference type="Gene3D" id="2.40.50.140">
    <property type="entry name" value="Nucleic acid-binding proteins"/>
    <property type="match status" value="1"/>
</dbReference>
<dbReference type="InterPro" id="IPR012340">
    <property type="entry name" value="NA-bd_OB-fold"/>
</dbReference>
<dbReference type="InterPro" id="IPR002059">
    <property type="entry name" value="CSP_DNA-bd"/>
</dbReference>
<dbReference type="Pfam" id="PF00313">
    <property type="entry name" value="CSD"/>
    <property type="match status" value="1"/>
</dbReference>
<comment type="caution">
    <text evidence="3">The sequence shown here is derived from an EMBL/GenBank/DDBJ whole genome shotgun (WGS) entry which is preliminary data.</text>
</comment>
<sequence length="167" mass="15814">MAEGQKATGTVKWFNSTKGFGFITPDDGGEDLFVHQTSIITEGFRSLAEGEQVEFFVESGDDGRTKAVQVTGPSGAPPQGAPRRDNFGGGGGGSYGGGGGSYGGGGGSYGGGGGYGGGGRGGGGGYGRGGGGGYGRGGGDAGRGGYDQGGYGGGGYGAQGGYGGGGY</sequence>
<evidence type="ECO:0000313" key="4">
    <source>
        <dbReference type="Proteomes" id="UP001497392"/>
    </source>
</evidence>
<dbReference type="PRINTS" id="PR00050">
    <property type="entry name" value="COLDSHOCK"/>
</dbReference>
<dbReference type="PANTHER" id="PTHR46565:SF20">
    <property type="entry name" value="COLD SHOCK DOMAIN-CONTAINING PROTEIN 4"/>
    <property type="match status" value="1"/>
</dbReference>